<comment type="caution">
    <text evidence="3">The sequence shown here is derived from an EMBL/GenBank/DDBJ whole genome shotgun (WGS) entry which is preliminary data.</text>
</comment>
<dbReference type="GO" id="GO:0007165">
    <property type="term" value="P:signal transduction"/>
    <property type="evidence" value="ECO:0007669"/>
    <property type="project" value="InterPro"/>
</dbReference>
<organism evidence="3 4">
    <name type="scientific">Coptis chinensis</name>
    <dbReference type="NCBI Taxonomy" id="261450"/>
    <lineage>
        <taxon>Eukaryota</taxon>
        <taxon>Viridiplantae</taxon>
        <taxon>Streptophyta</taxon>
        <taxon>Embryophyta</taxon>
        <taxon>Tracheophyta</taxon>
        <taxon>Spermatophyta</taxon>
        <taxon>Magnoliopsida</taxon>
        <taxon>Ranunculales</taxon>
        <taxon>Ranunculaceae</taxon>
        <taxon>Coptidoideae</taxon>
        <taxon>Coptis</taxon>
    </lineage>
</organism>
<reference evidence="3 4" key="1">
    <citation type="submission" date="2020-10" db="EMBL/GenBank/DDBJ databases">
        <title>The Coptis chinensis genome and diversification of protoberbering-type alkaloids.</title>
        <authorList>
            <person name="Wang B."/>
            <person name="Shu S."/>
            <person name="Song C."/>
            <person name="Liu Y."/>
        </authorList>
    </citation>
    <scope>NUCLEOTIDE SEQUENCE [LARGE SCALE GENOMIC DNA]</scope>
    <source>
        <strain evidence="3">HL-2020</strain>
        <tissue evidence="3">Leaf</tissue>
    </source>
</reference>
<dbReference type="GO" id="GO:0003700">
    <property type="term" value="F:DNA-binding transcription factor activity"/>
    <property type="evidence" value="ECO:0007669"/>
    <property type="project" value="InterPro"/>
</dbReference>
<accession>A0A835HMU6</accession>
<evidence type="ECO:0000256" key="2">
    <source>
        <dbReference type="SAM" id="MobiDB-lite"/>
    </source>
</evidence>
<sequence length="599" mass="66439">MMSNMFLVMQTHPDIEGNVPFLVMNKEKRMMLFPLFFLLEKAPDAGNFASWCEVPCASAQNEWRFNKWVHVGCEVSLTSIRLYIDGELEGERSFLSSLENDSKLKDLKGVTLGGTDAENGRLQGYVHYIRFILPQKSAVEDHFVKNPPIELSIDTAGITEIEEDGDGIWSIIGGKASCRKNFNLDVVLLDGLGHPVNKEMEVVASLIYADNGNPVENPTDADAPLLTSYDGIEFASSQRPNKLLHGRASFKLKISQSGKLSGLTSPSCKRLKLVILDFVETGLDKVYNFQDSDDLLSSKCENRLFRVRFDILKSRSYPFLEAYTKQIRCVSRTRNTRTSSVMGKKSSSAVSLLYEPQFTGFDDGSPEAQQSNGDGELLKSAIQGSNCSPPPKRVKVGAEKLSVRVQADPTFGHPYDKCNSNNSNTTQFSILVYQLHSLDMHTGGVKGKVENLEGTDNTPSDSESVRESDSAIKKVGATRNPIPDLTIFKYCLGGINERHLLLMEVAAFATDLEMTNFAQQVSFYTGCSHHWYPILIANQLLKEGSDAWDLISRGNTHVLWVNAIVEIGELFTRISHCSSRCLINQVTSLTTQNCIIPSS</sequence>
<dbReference type="OrthoDB" id="10263919at2759"/>
<evidence type="ECO:0000313" key="4">
    <source>
        <dbReference type="Proteomes" id="UP000631114"/>
    </source>
</evidence>
<dbReference type="Proteomes" id="UP000631114">
    <property type="component" value="Unassembled WGS sequence"/>
</dbReference>
<dbReference type="AlphaFoldDB" id="A0A835HMU6"/>
<dbReference type="PANTHER" id="PTHR11801">
    <property type="entry name" value="SIGNAL TRANSDUCER AND ACTIVATOR OF TRANSCRIPTION"/>
    <property type="match status" value="1"/>
</dbReference>
<name>A0A835HMU6_9MAGN</name>
<keyword evidence="4" id="KW-1185">Reference proteome</keyword>
<dbReference type="EMBL" id="JADFTS010000006">
    <property type="protein sequence ID" value="KAF9601152.1"/>
    <property type="molecule type" value="Genomic_DNA"/>
</dbReference>
<protein>
    <submittedName>
        <fullName evidence="3">Uncharacterized protein</fullName>
    </submittedName>
</protein>
<keyword evidence="1" id="KW-0727">SH2 domain</keyword>
<dbReference type="InterPro" id="IPR001217">
    <property type="entry name" value="STAT"/>
</dbReference>
<proteinExistence type="predicted"/>
<evidence type="ECO:0000256" key="1">
    <source>
        <dbReference type="ARBA" id="ARBA00022999"/>
    </source>
</evidence>
<feature type="region of interest" description="Disordered" evidence="2">
    <location>
        <begin position="447"/>
        <end position="469"/>
    </location>
</feature>
<gene>
    <name evidence="3" type="ORF">IFM89_017057</name>
</gene>
<evidence type="ECO:0000313" key="3">
    <source>
        <dbReference type="EMBL" id="KAF9601152.1"/>
    </source>
</evidence>